<sequence length="153" mass="18235">MHNREVQSINFVLEGKELEQEIHYCISYIVHNCPRVQQLFCAWANLTAEQQDVFIYHSNYIFENNMVMFNGVMGGLRFWNDIQDTEGACGYNQIPRECNLEKQQRREILMLIFKMKQVAETIDKKTLLCEQFVKFKVFFKNHRIAFISKHGDM</sequence>
<evidence type="ECO:0000313" key="2">
    <source>
        <dbReference type="Proteomes" id="UP001152799"/>
    </source>
</evidence>
<dbReference type="EMBL" id="OU892279">
    <property type="protein sequence ID" value="CAG9766865.1"/>
    <property type="molecule type" value="Genomic_DNA"/>
</dbReference>
<gene>
    <name evidence="1" type="ORF">CEUTPL_LOCUS7437</name>
</gene>
<dbReference type="Proteomes" id="UP001152799">
    <property type="component" value="Chromosome 3"/>
</dbReference>
<organism evidence="1 2">
    <name type="scientific">Ceutorhynchus assimilis</name>
    <name type="common">cabbage seed weevil</name>
    <dbReference type="NCBI Taxonomy" id="467358"/>
    <lineage>
        <taxon>Eukaryota</taxon>
        <taxon>Metazoa</taxon>
        <taxon>Ecdysozoa</taxon>
        <taxon>Arthropoda</taxon>
        <taxon>Hexapoda</taxon>
        <taxon>Insecta</taxon>
        <taxon>Pterygota</taxon>
        <taxon>Neoptera</taxon>
        <taxon>Endopterygota</taxon>
        <taxon>Coleoptera</taxon>
        <taxon>Polyphaga</taxon>
        <taxon>Cucujiformia</taxon>
        <taxon>Curculionidae</taxon>
        <taxon>Ceutorhynchinae</taxon>
        <taxon>Ceutorhynchus</taxon>
    </lineage>
</organism>
<accession>A0A9N9MNP0</accession>
<protein>
    <submittedName>
        <fullName evidence="1">Uncharacterized protein</fullName>
    </submittedName>
</protein>
<keyword evidence="2" id="KW-1185">Reference proteome</keyword>
<reference evidence="1" key="1">
    <citation type="submission" date="2022-01" db="EMBL/GenBank/DDBJ databases">
        <authorList>
            <person name="King R."/>
        </authorList>
    </citation>
    <scope>NUCLEOTIDE SEQUENCE</scope>
</reference>
<evidence type="ECO:0000313" key="1">
    <source>
        <dbReference type="EMBL" id="CAG9766865.1"/>
    </source>
</evidence>
<name>A0A9N9MNP0_9CUCU</name>
<dbReference type="AlphaFoldDB" id="A0A9N9MNP0"/>
<proteinExistence type="predicted"/>
<dbReference type="OrthoDB" id="7572059at2759"/>